<dbReference type="Pfam" id="PF22893">
    <property type="entry name" value="ULD_2"/>
    <property type="match status" value="1"/>
</dbReference>
<evidence type="ECO:0000313" key="3">
    <source>
        <dbReference type="EMBL" id="KAF2233586.1"/>
    </source>
</evidence>
<feature type="region of interest" description="Disordered" evidence="1">
    <location>
        <begin position="186"/>
        <end position="234"/>
    </location>
</feature>
<feature type="compositionally biased region" description="Polar residues" evidence="1">
    <location>
        <begin position="186"/>
        <end position="202"/>
    </location>
</feature>
<evidence type="ECO:0000259" key="2">
    <source>
        <dbReference type="Pfam" id="PF22893"/>
    </source>
</evidence>
<feature type="compositionally biased region" description="Polar residues" evidence="1">
    <location>
        <begin position="44"/>
        <end position="85"/>
    </location>
</feature>
<dbReference type="EMBL" id="ML991805">
    <property type="protein sequence ID" value="KAF2233586.1"/>
    <property type="molecule type" value="Genomic_DNA"/>
</dbReference>
<feature type="region of interest" description="Disordered" evidence="1">
    <location>
        <begin position="342"/>
        <end position="364"/>
    </location>
</feature>
<dbReference type="AlphaFoldDB" id="A0A6A6H683"/>
<feature type="region of interest" description="Disordered" evidence="1">
    <location>
        <begin position="36"/>
        <end position="89"/>
    </location>
</feature>
<evidence type="ECO:0000313" key="4">
    <source>
        <dbReference type="Proteomes" id="UP000800092"/>
    </source>
</evidence>
<sequence>MQSYMQSPETMLKASKPLSNLLTEEPNITASLTETYAIKDSETGDTNSVEGSPSTSSVEMSQTRDASQIEQNQESALDKIMTSSRQGDEAAGALGPMALVPHFRFLFVQEKLSEFASDALTTLVPKGPEQWSSRASNASETSRSSNKTPDAENLSPRDVIGSSPEDKSVENDYKATFYESKDDFSTKSNGLTNSVIETSSEVFGQDAPRGPRTPRGRMSSEPSSIEEPHNRTEKTAKFEKPVKITTFVGDFSIPWEVAKKWKTMTKFVCNNPYLDQRLRDAVSSGRYKFDLGGFEINSQSWELIVQPGRSFSLSIGTRADFGEPYYAPDDINYPFNTAKGGSTYPPWPGQPPASPFPMPPPDHTYSPYFQGDVPEGPKEKQNDNEYKQLKELLANMEVDRIKREEEIRAREAAQLEAKKRAEEAARALELAASNARKEAEMKAVEEAERAKEEADRALKAAMREAEDARQELERQRNKKWWNRLGPNSGSSSTKRTVVRFPDTG</sequence>
<evidence type="ECO:0000256" key="1">
    <source>
        <dbReference type="SAM" id="MobiDB-lite"/>
    </source>
</evidence>
<feature type="compositionally biased region" description="Basic and acidic residues" evidence="1">
    <location>
        <begin position="435"/>
        <end position="475"/>
    </location>
</feature>
<accession>A0A6A6H683</accession>
<dbReference type="Proteomes" id="UP000800092">
    <property type="component" value="Unassembled WGS sequence"/>
</dbReference>
<feature type="domain" description="Ubiquitin-like" evidence="2">
    <location>
        <begin position="239"/>
        <end position="315"/>
    </location>
</feature>
<gene>
    <name evidence="3" type="ORF">EV356DRAFT_198056</name>
</gene>
<feature type="compositionally biased region" description="Polar residues" evidence="1">
    <location>
        <begin position="485"/>
        <end position="495"/>
    </location>
</feature>
<proteinExistence type="predicted"/>
<organism evidence="3 4">
    <name type="scientific">Viridothelium virens</name>
    <name type="common">Speckled blister lichen</name>
    <name type="synonym">Trypethelium virens</name>
    <dbReference type="NCBI Taxonomy" id="1048519"/>
    <lineage>
        <taxon>Eukaryota</taxon>
        <taxon>Fungi</taxon>
        <taxon>Dikarya</taxon>
        <taxon>Ascomycota</taxon>
        <taxon>Pezizomycotina</taxon>
        <taxon>Dothideomycetes</taxon>
        <taxon>Dothideomycetes incertae sedis</taxon>
        <taxon>Trypetheliales</taxon>
        <taxon>Trypetheliaceae</taxon>
        <taxon>Viridothelium</taxon>
    </lineage>
</organism>
<feature type="region of interest" description="Disordered" evidence="1">
    <location>
        <begin position="1"/>
        <end position="20"/>
    </location>
</feature>
<keyword evidence="4" id="KW-1185">Reference proteome</keyword>
<feature type="region of interest" description="Disordered" evidence="1">
    <location>
        <begin position="433"/>
        <end position="504"/>
    </location>
</feature>
<protein>
    <recommendedName>
        <fullName evidence="2">Ubiquitin-like domain-containing protein</fullName>
    </recommendedName>
</protein>
<feature type="compositionally biased region" description="Polar residues" evidence="1">
    <location>
        <begin position="130"/>
        <end position="148"/>
    </location>
</feature>
<feature type="compositionally biased region" description="Pro residues" evidence="1">
    <location>
        <begin position="345"/>
        <end position="362"/>
    </location>
</feature>
<dbReference type="InterPro" id="IPR054464">
    <property type="entry name" value="ULD_fung"/>
</dbReference>
<reference evidence="3" key="1">
    <citation type="journal article" date="2020" name="Stud. Mycol.">
        <title>101 Dothideomycetes genomes: a test case for predicting lifestyles and emergence of pathogens.</title>
        <authorList>
            <person name="Haridas S."/>
            <person name="Albert R."/>
            <person name="Binder M."/>
            <person name="Bloem J."/>
            <person name="Labutti K."/>
            <person name="Salamov A."/>
            <person name="Andreopoulos B."/>
            <person name="Baker S."/>
            <person name="Barry K."/>
            <person name="Bills G."/>
            <person name="Bluhm B."/>
            <person name="Cannon C."/>
            <person name="Castanera R."/>
            <person name="Culley D."/>
            <person name="Daum C."/>
            <person name="Ezra D."/>
            <person name="Gonzalez J."/>
            <person name="Henrissat B."/>
            <person name="Kuo A."/>
            <person name="Liang C."/>
            <person name="Lipzen A."/>
            <person name="Lutzoni F."/>
            <person name="Magnuson J."/>
            <person name="Mondo S."/>
            <person name="Nolan M."/>
            <person name="Ohm R."/>
            <person name="Pangilinan J."/>
            <person name="Park H.-J."/>
            <person name="Ramirez L."/>
            <person name="Alfaro M."/>
            <person name="Sun H."/>
            <person name="Tritt A."/>
            <person name="Yoshinaga Y."/>
            <person name="Zwiers L.-H."/>
            <person name="Turgeon B."/>
            <person name="Goodwin S."/>
            <person name="Spatafora J."/>
            <person name="Crous P."/>
            <person name="Grigoriev I."/>
        </authorList>
    </citation>
    <scope>NUCLEOTIDE SEQUENCE</scope>
    <source>
        <strain evidence="3">Tuck. ex Michener</strain>
    </source>
</reference>
<feature type="region of interest" description="Disordered" evidence="1">
    <location>
        <begin position="126"/>
        <end position="172"/>
    </location>
</feature>
<name>A0A6A6H683_VIRVR</name>